<evidence type="ECO:0000313" key="7">
    <source>
        <dbReference type="EMBL" id="KAL3624576.1"/>
    </source>
</evidence>
<dbReference type="AlphaFoldDB" id="A0ABD3C472"/>
<keyword evidence="5" id="KW-0732">Signal</keyword>
<evidence type="ECO:0000259" key="6">
    <source>
        <dbReference type="SMART" id="SM00499"/>
    </source>
</evidence>
<keyword evidence="8" id="KW-1185">Reference proteome</keyword>
<dbReference type="SUPFAM" id="SSF47699">
    <property type="entry name" value="Bifunctional inhibitor/lipid-transfer protein/seed storage 2S albumin"/>
    <property type="match status" value="1"/>
</dbReference>
<evidence type="ECO:0000256" key="4">
    <source>
        <dbReference type="RuleBase" id="RU000628"/>
    </source>
</evidence>
<feature type="domain" description="Bifunctional inhibitor/plant lipid transfer protein/seed storage helical" evidence="6">
    <location>
        <begin position="28"/>
        <end position="112"/>
    </location>
</feature>
<keyword evidence="3 4" id="KW-0446">Lipid-binding</keyword>
<comment type="caution">
    <text evidence="7">The sequence shown here is derived from an EMBL/GenBank/DDBJ whole genome shotgun (WGS) entry which is preliminary data.</text>
</comment>
<evidence type="ECO:0000313" key="8">
    <source>
        <dbReference type="Proteomes" id="UP001632038"/>
    </source>
</evidence>
<dbReference type="EMBL" id="JAVIJP010000053">
    <property type="protein sequence ID" value="KAL3624576.1"/>
    <property type="molecule type" value="Genomic_DNA"/>
</dbReference>
<dbReference type="CDD" id="cd01960">
    <property type="entry name" value="nsLTP1"/>
    <property type="match status" value="1"/>
</dbReference>
<feature type="chain" id="PRO_5044775717" description="Non-specific lipid-transfer protein" evidence="5">
    <location>
        <begin position="25"/>
        <end position="114"/>
    </location>
</feature>
<reference evidence="8" key="1">
    <citation type="journal article" date="2024" name="IScience">
        <title>Strigolactones Initiate the Formation of Haustorium-like Structures in Castilleja.</title>
        <authorList>
            <person name="Buerger M."/>
            <person name="Peterson D."/>
            <person name="Chory J."/>
        </authorList>
    </citation>
    <scope>NUCLEOTIDE SEQUENCE [LARGE SCALE GENOMIC DNA]</scope>
</reference>
<protein>
    <recommendedName>
        <fullName evidence="4">Non-specific lipid-transfer protein</fullName>
    </recommendedName>
</protein>
<accession>A0ABD3C472</accession>
<dbReference type="InterPro" id="IPR000528">
    <property type="entry name" value="Plant_nsLTP"/>
</dbReference>
<dbReference type="PANTHER" id="PTHR33076">
    <property type="entry name" value="NON-SPECIFIC LIPID-TRANSFER PROTEIN 2-RELATED"/>
    <property type="match status" value="1"/>
</dbReference>
<organism evidence="7 8">
    <name type="scientific">Castilleja foliolosa</name>
    <dbReference type="NCBI Taxonomy" id="1961234"/>
    <lineage>
        <taxon>Eukaryota</taxon>
        <taxon>Viridiplantae</taxon>
        <taxon>Streptophyta</taxon>
        <taxon>Embryophyta</taxon>
        <taxon>Tracheophyta</taxon>
        <taxon>Spermatophyta</taxon>
        <taxon>Magnoliopsida</taxon>
        <taxon>eudicotyledons</taxon>
        <taxon>Gunneridae</taxon>
        <taxon>Pentapetalae</taxon>
        <taxon>asterids</taxon>
        <taxon>lamiids</taxon>
        <taxon>Lamiales</taxon>
        <taxon>Orobanchaceae</taxon>
        <taxon>Pedicularideae</taxon>
        <taxon>Castillejinae</taxon>
        <taxon>Castilleja</taxon>
    </lineage>
</organism>
<comment type="function">
    <text evidence="4">Plant non-specific lipid-transfer proteins transfer phospholipids as well as galactolipids across membranes. May play a role in wax or cutin deposition in the cell walls of expanding epidermal cells and certain secretory tissues.</text>
</comment>
<proteinExistence type="inferred from homology"/>
<dbReference type="Proteomes" id="UP001632038">
    <property type="component" value="Unassembled WGS sequence"/>
</dbReference>
<feature type="signal peptide" evidence="5">
    <location>
        <begin position="1"/>
        <end position="24"/>
    </location>
</feature>
<dbReference type="Gene3D" id="1.10.110.10">
    <property type="entry name" value="Plant lipid-transfer and hydrophobic proteins"/>
    <property type="match status" value="1"/>
</dbReference>
<evidence type="ECO:0000256" key="3">
    <source>
        <dbReference type="ARBA" id="ARBA00023121"/>
    </source>
</evidence>
<dbReference type="InterPro" id="IPR016140">
    <property type="entry name" value="Bifunc_inhib/LTP/seed_store"/>
</dbReference>
<gene>
    <name evidence="7" type="primary">LTP2_1</name>
    <name evidence="7" type="ORF">CASFOL_031244</name>
</gene>
<dbReference type="SMART" id="SM00499">
    <property type="entry name" value="AAI"/>
    <property type="match status" value="1"/>
</dbReference>
<keyword evidence="2 4" id="KW-0813">Transport</keyword>
<evidence type="ECO:0000256" key="2">
    <source>
        <dbReference type="ARBA" id="ARBA00022448"/>
    </source>
</evidence>
<sequence length="114" mass="11687">MAFSTRFLVTVFAIILFISPPSAGAITCSDVFKSLSPCINYLKTGNGPPPGPCCKGASTLASAAKSRADKQTACGCLKTAANSIRPKPGLAKSLPGKCEVSLSFEVSPSVDCSK</sequence>
<evidence type="ECO:0000256" key="5">
    <source>
        <dbReference type="SAM" id="SignalP"/>
    </source>
</evidence>
<dbReference type="InterPro" id="IPR036312">
    <property type="entry name" value="Bifun_inhib/LTP/seed_sf"/>
</dbReference>
<dbReference type="Pfam" id="PF00234">
    <property type="entry name" value="Tryp_alpha_amyl"/>
    <property type="match status" value="1"/>
</dbReference>
<evidence type="ECO:0000256" key="1">
    <source>
        <dbReference type="ARBA" id="ARBA00009748"/>
    </source>
</evidence>
<comment type="similarity">
    <text evidence="1 4">Belongs to the plant LTP family.</text>
</comment>
<dbReference type="GO" id="GO:0008289">
    <property type="term" value="F:lipid binding"/>
    <property type="evidence" value="ECO:0007669"/>
    <property type="project" value="UniProtKB-KW"/>
</dbReference>
<name>A0ABD3C472_9LAMI</name>
<dbReference type="PRINTS" id="PR00382">
    <property type="entry name" value="LIPIDTRNSFER"/>
</dbReference>